<accession>A0A5A7USS0</accession>
<dbReference type="EMBL" id="SSTE01007373">
    <property type="protein sequence ID" value="KAA0056555.1"/>
    <property type="molecule type" value="Genomic_DNA"/>
</dbReference>
<name>A0A5A7USS0_CUCMM</name>
<evidence type="ECO:0000313" key="2">
    <source>
        <dbReference type="EMBL" id="KAA0056555.1"/>
    </source>
</evidence>
<feature type="compositionally biased region" description="Basic and acidic residues" evidence="1">
    <location>
        <begin position="106"/>
        <end position="120"/>
    </location>
</feature>
<protein>
    <submittedName>
        <fullName evidence="2">Uncharacterized protein</fullName>
    </submittedName>
</protein>
<dbReference type="Proteomes" id="UP000321947">
    <property type="component" value="Unassembled WGS sequence"/>
</dbReference>
<dbReference type="EMBL" id="SSTD01015385">
    <property type="protein sequence ID" value="TYK02707.1"/>
    <property type="molecule type" value="Genomic_DNA"/>
</dbReference>
<reference evidence="4 5" key="1">
    <citation type="submission" date="2019-08" db="EMBL/GenBank/DDBJ databases">
        <title>Draft genome sequences of two oriental melons (Cucumis melo L. var makuwa).</title>
        <authorList>
            <person name="Kwon S.-Y."/>
        </authorList>
    </citation>
    <scope>NUCLEOTIDE SEQUENCE [LARGE SCALE GENOMIC DNA]</scope>
    <source>
        <strain evidence="5">cv. Chang Bougi</strain>
        <strain evidence="4">cv. SW 3</strain>
        <tissue evidence="2">Leaf</tissue>
    </source>
</reference>
<feature type="region of interest" description="Disordered" evidence="1">
    <location>
        <begin position="83"/>
        <end position="120"/>
    </location>
</feature>
<proteinExistence type="predicted"/>
<evidence type="ECO:0000256" key="1">
    <source>
        <dbReference type="SAM" id="MobiDB-lite"/>
    </source>
</evidence>
<dbReference type="AlphaFoldDB" id="A0A5A7USS0"/>
<feature type="compositionally biased region" description="Basic and acidic residues" evidence="1">
    <location>
        <begin position="83"/>
        <end position="97"/>
    </location>
</feature>
<evidence type="ECO:0000313" key="3">
    <source>
        <dbReference type="EMBL" id="TYK02707.1"/>
    </source>
</evidence>
<organism evidence="2 4">
    <name type="scientific">Cucumis melo var. makuwa</name>
    <name type="common">Oriental melon</name>
    <dbReference type="NCBI Taxonomy" id="1194695"/>
    <lineage>
        <taxon>Eukaryota</taxon>
        <taxon>Viridiplantae</taxon>
        <taxon>Streptophyta</taxon>
        <taxon>Embryophyta</taxon>
        <taxon>Tracheophyta</taxon>
        <taxon>Spermatophyta</taxon>
        <taxon>Magnoliopsida</taxon>
        <taxon>eudicotyledons</taxon>
        <taxon>Gunneridae</taxon>
        <taxon>Pentapetalae</taxon>
        <taxon>rosids</taxon>
        <taxon>fabids</taxon>
        <taxon>Cucurbitales</taxon>
        <taxon>Cucurbitaceae</taxon>
        <taxon>Benincaseae</taxon>
        <taxon>Cucumis</taxon>
    </lineage>
</organism>
<sequence length="120" mass="13959">MSTMTYAKEKWISEKNVQLHDTFKGKAATNYDEYNPEAEQYKFVENEALPPKICKSNKKNNIYDDLTSPFNTFKVKRSISFKEDKGKHPAYARKDTGSGKGKALMHHNDEKKVYEREYAP</sequence>
<comment type="caution">
    <text evidence="2">The sequence shown here is derived from an EMBL/GenBank/DDBJ whole genome shotgun (WGS) entry which is preliminary data.</text>
</comment>
<gene>
    <name evidence="3" type="ORF">E5676_scaffold1154G00030</name>
    <name evidence="2" type="ORF">E6C27_scaffold288G00600</name>
</gene>
<evidence type="ECO:0000313" key="5">
    <source>
        <dbReference type="Proteomes" id="UP000321947"/>
    </source>
</evidence>
<dbReference type="Proteomes" id="UP000321393">
    <property type="component" value="Unassembled WGS sequence"/>
</dbReference>
<evidence type="ECO:0000313" key="4">
    <source>
        <dbReference type="Proteomes" id="UP000321393"/>
    </source>
</evidence>